<dbReference type="Proteomes" id="UP000014113">
    <property type="component" value="Unassembled WGS sequence"/>
</dbReference>
<keyword evidence="2" id="KW-1185">Reference proteome</keyword>
<dbReference type="EMBL" id="ASWJ01000006">
    <property type="protein sequence ID" value="EOW83945.1"/>
    <property type="molecule type" value="Genomic_DNA"/>
</dbReference>
<evidence type="ECO:0000313" key="2">
    <source>
        <dbReference type="Proteomes" id="UP000014113"/>
    </source>
</evidence>
<proteinExistence type="predicted"/>
<sequence length="67" mass="7708">MKPQKNVVDKVTTLDSMHLSLFAKLMIDEHPFTVSKRVHAKARGRTPELGKKSSLYKFGYFTTNIRL</sequence>
<organism evidence="1 2">
    <name type="scientific">Enterococcus columbae DSM 7374 = ATCC 51263</name>
    <dbReference type="NCBI Taxonomy" id="1121865"/>
    <lineage>
        <taxon>Bacteria</taxon>
        <taxon>Bacillati</taxon>
        <taxon>Bacillota</taxon>
        <taxon>Bacilli</taxon>
        <taxon>Lactobacillales</taxon>
        <taxon>Enterococcaceae</taxon>
        <taxon>Enterococcus</taxon>
    </lineage>
</organism>
<reference evidence="1 2" key="1">
    <citation type="submission" date="2013-03" db="EMBL/GenBank/DDBJ databases">
        <title>The Genome Sequence of Enterococcus columbae ATCC_51263 (PacBio/Illumina hybrid assembly).</title>
        <authorList>
            <consortium name="The Broad Institute Genomics Platform"/>
            <consortium name="The Broad Institute Genome Sequencing Center for Infectious Disease"/>
            <person name="Earl A."/>
            <person name="Russ C."/>
            <person name="Gilmore M."/>
            <person name="Surin D."/>
            <person name="Walker B."/>
            <person name="Young S."/>
            <person name="Zeng Q."/>
            <person name="Gargeya S."/>
            <person name="Fitzgerald M."/>
            <person name="Haas B."/>
            <person name="Abouelleil A."/>
            <person name="Allen A.W."/>
            <person name="Alvarado L."/>
            <person name="Arachchi H.M."/>
            <person name="Berlin A.M."/>
            <person name="Chapman S.B."/>
            <person name="Gainer-Dewar J."/>
            <person name="Goldberg J."/>
            <person name="Griggs A."/>
            <person name="Gujja S."/>
            <person name="Hansen M."/>
            <person name="Howarth C."/>
            <person name="Imamovic A."/>
            <person name="Ireland A."/>
            <person name="Larimer J."/>
            <person name="McCowan C."/>
            <person name="Murphy C."/>
            <person name="Pearson M."/>
            <person name="Poon T.W."/>
            <person name="Priest M."/>
            <person name="Roberts A."/>
            <person name="Saif S."/>
            <person name="Shea T."/>
            <person name="Sisk P."/>
            <person name="Sykes S."/>
            <person name="Wortman J."/>
            <person name="Nusbaum C."/>
            <person name="Birren B."/>
        </authorList>
    </citation>
    <scope>NUCLEOTIDE SEQUENCE [LARGE SCALE GENOMIC DNA]</scope>
    <source>
        <strain evidence="1 2">ATCC 51263</strain>
    </source>
</reference>
<name>S0KG93_9ENTE</name>
<accession>S0KG93</accession>
<dbReference type="AlphaFoldDB" id="S0KG93"/>
<gene>
    <name evidence="1" type="ORF">I568_01392</name>
</gene>
<dbReference type="RefSeq" id="WP_016183858.1">
    <property type="nucleotide sequence ID" value="NZ_JXKI01000003.1"/>
</dbReference>
<evidence type="ECO:0000313" key="1">
    <source>
        <dbReference type="EMBL" id="EOW83945.1"/>
    </source>
</evidence>
<protein>
    <submittedName>
        <fullName evidence="1">Uncharacterized protein</fullName>
    </submittedName>
</protein>
<comment type="caution">
    <text evidence="1">The sequence shown here is derived from an EMBL/GenBank/DDBJ whole genome shotgun (WGS) entry which is preliminary data.</text>
</comment>